<comment type="caution">
    <text evidence="1">The sequence shown here is derived from an EMBL/GenBank/DDBJ whole genome shotgun (WGS) entry which is preliminary data.</text>
</comment>
<organism evidence="1 2">
    <name type="scientific">Roseibium marinum</name>
    <dbReference type="NCBI Taxonomy" id="281252"/>
    <lineage>
        <taxon>Bacteria</taxon>
        <taxon>Pseudomonadati</taxon>
        <taxon>Pseudomonadota</taxon>
        <taxon>Alphaproteobacteria</taxon>
        <taxon>Hyphomicrobiales</taxon>
        <taxon>Stappiaceae</taxon>
        <taxon>Roseibium</taxon>
    </lineage>
</organism>
<proteinExistence type="predicted"/>
<dbReference type="AlphaFoldDB" id="A0A2S3V1W4"/>
<dbReference type="OrthoDB" id="9846975at2"/>
<dbReference type="EMBL" id="PPCN01000001">
    <property type="protein sequence ID" value="POF33773.1"/>
    <property type="molecule type" value="Genomic_DNA"/>
</dbReference>
<evidence type="ECO:0000313" key="1">
    <source>
        <dbReference type="EMBL" id="POF33773.1"/>
    </source>
</evidence>
<keyword evidence="2" id="KW-1185">Reference proteome</keyword>
<gene>
    <name evidence="1" type="ORF">CLV41_101222</name>
</gene>
<evidence type="ECO:0000313" key="2">
    <source>
        <dbReference type="Proteomes" id="UP000236959"/>
    </source>
</evidence>
<accession>A0A2S3V1W4</accession>
<dbReference type="RefSeq" id="WP_103220437.1">
    <property type="nucleotide sequence ID" value="NZ_PPCN01000001.1"/>
</dbReference>
<reference evidence="1 2" key="1">
    <citation type="submission" date="2018-01" db="EMBL/GenBank/DDBJ databases">
        <title>Genomic Encyclopedia of Archaeal and Bacterial Type Strains, Phase II (KMG-II): from individual species to whole genera.</title>
        <authorList>
            <person name="Goeker M."/>
        </authorList>
    </citation>
    <scope>NUCLEOTIDE SEQUENCE [LARGE SCALE GENOMIC DNA]</scope>
    <source>
        <strain evidence="1 2">DSM 17023</strain>
    </source>
</reference>
<name>A0A2S3V1W4_9HYPH</name>
<protein>
    <submittedName>
        <fullName evidence="1">Uncharacterized protein</fullName>
    </submittedName>
</protein>
<dbReference type="Proteomes" id="UP000236959">
    <property type="component" value="Unassembled WGS sequence"/>
</dbReference>
<sequence length="282" mass="31063">MSYVFYWAPGNSDNYFHQGHYLRLGAFEGQWEPDSVNIEDGSGNAQGIYFHTAGQYTQKATGCYYQAVNGPVKRTIESEDYTYTNTGGDYDATTQGGVKIRARNSVSVSSSEVTPDDETHTSIKIDAGDKDVYYKQGKYNKETTTYKKKIVKAHSHKTNIGPVVKTHGGTGVHTYVSFELGYKTMSVGIKVSEVSFKGLSLSMGGTKNGMTLYTSVGFYVIDSKKVWLDEEFSCVKNEVKTFRFTGGIAQAWKYLGAVRSEIASGTSAKNIEITSNGMQINL</sequence>